<protein>
    <submittedName>
        <fullName evidence="1">Uncharacterized protein</fullName>
    </submittedName>
</protein>
<proteinExistence type="predicted"/>
<evidence type="ECO:0000313" key="2">
    <source>
        <dbReference type="Proteomes" id="UP000244855"/>
    </source>
</evidence>
<sequence>MSNASLNRIQAVATHPVFGEYVKELIYDLQNVQQRVRSIDGHLALLVLRNTSCMAFDYTVFHGDFADHLPNLKTLDVFIRVPDYYTCRVVTKQRRLKSFIGGLKSLSGCSWALNTPNRIWRRREEEFDEMADLFAFGLPTLCPYISTAFLSSGPPT</sequence>
<reference evidence="1 2" key="1">
    <citation type="journal article" date="2018" name="Sci. Rep.">
        <title>Comparative genomics provides insights into the lifestyle and reveals functional heterogeneity of dark septate endophytic fungi.</title>
        <authorList>
            <person name="Knapp D.G."/>
            <person name="Nemeth J.B."/>
            <person name="Barry K."/>
            <person name="Hainaut M."/>
            <person name="Henrissat B."/>
            <person name="Johnson J."/>
            <person name="Kuo A."/>
            <person name="Lim J.H.P."/>
            <person name="Lipzen A."/>
            <person name="Nolan M."/>
            <person name="Ohm R.A."/>
            <person name="Tamas L."/>
            <person name="Grigoriev I.V."/>
            <person name="Spatafora J.W."/>
            <person name="Nagy L.G."/>
            <person name="Kovacs G.M."/>
        </authorList>
    </citation>
    <scope>NUCLEOTIDE SEQUENCE [LARGE SCALE GENOMIC DNA]</scope>
    <source>
        <strain evidence="1 2">DSE2036</strain>
    </source>
</reference>
<dbReference type="Proteomes" id="UP000244855">
    <property type="component" value="Unassembled WGS sequence"/>
</dbReference>
<keyword evidence="2" id="KW-1185">Reference proteome</keyword>
<gene>
    <name evidence="1" type="ORF">DM02DRAFT_297579</name>
</gene>
<accession>A0A2V1D2C3</accession>
<dbReference type="AlphaFoldDB" id="A0A2V1D2C3"/>
<dbReference type="EMBL" id="KZ805710">
    <property type="protein sequence ID" value="PVH92187.1"/>
    <property type="molecule type" value="Genomic_DNA"/>
</dbReference>
<evidence type="ECO:0000313" key="1">
    <source>
        <dbReference type="EMBL" id="PVH92187.1"/>
    </source>
</evidence>
<name>A0A2V1D2C3_9PLEO</name>
<organism evidence="1 2">
    <name type="scientific">Periconia macrospinosa</name>
    <dbReference type="NCBI Taxonomy" id="97972"/>
    <lineage>
        <taxon>Eukaryota</taxon>
        <taxon>Fungi</taxon>
        <taxon>Dikarya</taxon>
        <taxon>Ascomycota</taxon>
        <taxon>Pezizomycotina</taxon>
        <taxon>Dothideomycetes</taxon>
        <taxon>Pleosporomycetidae</taxon>
        <taxon>Pleosporales</taxon>
        <taxon>Massarineae</taxon>
        <taxon>Periconiaceae</taxon>
        <taxon>Periconia</taxon>
    </lineage>
</organism>